<accession>A0ABD5YKF7</accession>
<dbReference type="EMBL" id="JBHTAX010000001">
    <property type="protein sequence ID" value="MFC7189725.1"/>
    <property type="molecule type" value="Genomic_DNA"/>
</dbReference>
<dbReference type="RefSeq" id="WP_390205170.1">
    <property type="nucleotide sequence ID" value="NZ_JBHSZC010000001.1"/>
</dbReference>
<feature type="compositionally biased region" description="Low complexity" evidence="1">
    <location>
        <begin position="418"/>
        <end position="434"/>
    </location>
</feature>
<dbReference type="AlphaFoldDB" id="A0ABD5YKF7"/>
<evidence type="ECO:0008006" key="5">
    <source>
        <dbReference type="Google" id="ProtNLM"/>
    </source>
</evidence>
<proteinExistence type="predicted"/>
<evidence type="ECO:0000256" key="2">
    <source>
        <dbReference type="SAM" id="Phobius"/>
    </source>
</evidence>
<gene>
    <name evidence="3" type="ORF">ACFQL7_07545</name>
</gene>
<evidence type="ECO:0000256" key="1">
    <source>
        <dbReference type="SAM" id="MobiDB-lite"/>
    </source>
</evidence>
<keyword evidence="2" id="KW-0472">Membrane</keyword>
<feature type="transmembrane region" description="Helical" evidence="2">
    <location>
        <begin position="101"/>
        <end position="120"/>
    </location>
</feature>
<feature type="transmembrane region" description="Helical" evidence="2">
    <location>
        <begin position="159"/>
        <end position="179"/>
    </location>
</feature>
<feature type="compositionally biased region" description="Polar residues" evidence="1">
    <location>
        <begin position="445"/>
        <end position="459"/>
    </location>
</feature>
<reference evidence="3 4" key="1">
    <citation type="journal article" date="2019" name="Int. J. Syst. Evol. Microbiol.">
        <title>The Global Catalogue of Microorganisms (GCM) 10K type strain sequencing project: providing services to taxonomists for standard genome sequencing and annotation.</title>
        <authorList>
            <consortium name="The Broad Institute Genomics Platform"/>
            <consortium name="The Broad Institute Genome Sequencing Center for Infectious Disease"/>
            <person name="Wu L."/>
            <person name="Ma J."/>
        </authorList>
    </citation>
    <scope>NUCLEOTIDE SEQUENCE [LARGE SCALE GENOMIC DNA]</scope>
    <source>
        <strain evidence="3 4">RDMS1</strain>
    </source>
</reference>
<protein>
    <recommendedName>
        <fullName evidence="5">Glycosyltransferase RgtA/B/C/D-like domain-containing protein</fullName>
    </recommendedName>
</protein>
<keyword evidence="2" id="KW-1133">Transmembrane helix</keyword>
<keyword evidence="4" id="KW-1185">Reference proteome</keyword>
<feature type="transmembrane region" description="Helical" evidence="2">
    <location>
        <begin position="239"/>
        <end position="260"/>
    </location>
</feature>
<organism evidence="3 4">
    <name type="scientific">Halocatena marina</name>
    <dbReference type="NCBI Taxonomy" id="2934937"/>
    <lineage>
        <taxon>Archaea</taxon>
        <taxon>Methanobacteriati</taxon>
        <taxon>Methanobacteriota</taxon>
        <taxon>Stenosarchaea group</taxon>
        <taxon>Halobacteria</taxon>
        <taxon>Halobacteriales</taxon>
        <taxon>Natronomonadaceae</taxon>
        <taxon>Halocatena</taxon>
    </lineage>
</organism>
<feature type="transmembrane region" description="Helical" evidence="2">
    <location>
        <begin position="67"/>
        <end position="95"/>
    </location>
</feature>
<evidence type="ECO:0000313" key="4">
    <source>
        <dbReference type="Proteomes" id="UP001596417"/>
    </source>
</evidence>
<keyword evidence="2" id="KW-0812">Transmembrane</keyword>
<comment type="caution">
    <text evidence="3">The sequence shown here is derived from an EMBL/GenBank/DDBJ whole genome shotgun (WGS) entry which is preliminary data.</text>
</comment>
<name>A0ABD5YKF7_9EURY</name>
<dbReference type="Proteomes" id="UP001596417">
    <property type="component" value="Unassembled WGS sequence"/>
</dbReference>
<feature type="region of interest" description="Disordered" evidence="1">
    <location>
        <begin position="412"/>
        <end position="459"/>
    </location>
</feature>
<evidence type="ECO:0000313" key="3">
    <source>
        <dbReference type="EMBL" id="MFC7189725.1"/>
    </source>
</evidence>
<sequence>MAKEILGSVQIAGLATVILAATPDVLSWHLSAGGIVRAPAYLLLLTGLYSGVRLFKTGQRQWLASSVVLFGLMVLSHPTYTSFFATSYLLLYVAYDRSLLGLVRGASVAAGGFILAAPWWTHVLNNYGMATITGAAATHEGLINELPLIIARLSGPFHAGNAILVWNVLIFVGIAVLLWRREGVLPAWFALAVLVMNEPRFPLVPGVMLAAVALHSLLTHQLGDGTDADWQQWRSVARWGIRGSVVVVVGFMIFVGGVYASGSLVGGGPSMVSFIDDDDMTTMDWVQNETPPDAKFVVLGDAGEWFPYFTDRTMLVGRWGVEWTTPAEYRAQLTKYWELSTCHTEQCLTETLHRHNVNPEYVYVPTEQYAALGIVQHQPPSMRQTLVDSERYQLEHESEGAAVFRVVGEQDITRENSSHSQSTSSRRTTTAITTENVGDGVAFDQFNQRPSTKHSTGPR</sequence>
<feature type="transmembrane region" description="Helical" evidence="2">
    <location>
        <begin position="199"/>
        <end position="218"/>
    </location>
</feature>
<feature type="transmembrane region" description="Helical" evidence="2">
    <location>
        <begin position="36"/>
        <end position="55"/>
    </location>
</feature>